<reference evidence="1" key="1">
    <citation type="submission" date="2024-03" db="EMBL/GenBank/DDBJ databases">
        <title>Whole genome sequecning of epiphytes from Marcgravia umbellata leaves.</title>
        <authorList>
            <person name="Kumar G."/>
            <person name="Savka M.A."/>
        </authorList>
    </citation>
    <scope>NUCLEOTIDE SEQUENCE</scope>
    <source>
        <strain evidence="1">RIT_BL5</strain>
    </source>
</reference>
<keyword evidence="2" id="KW-1185">Reference proteome</keyword>
<name>A0ACC6P7R9_9BACL</name>
<dbReference type="EMBL" id="JBBKAR010000007">
    <property type="protein sequence ID" value="MEJ8302857.1"/>
    <property type="molecule type" value="Genomic_DNA"/>
</dbReference>
<evidence type="ECO:0000313" key="2">
    <source>
        <dbReference type="Proteomes" id="UP001380953"/>
    </source>
</evidence>
<organism evidence="1 2">
    <name type="scientific">Saccharibacillus sacchari</name>
    <dbReference type="NCBI Taxonomy" id="456493"/>
    <lineage>
        <taxon>Bacteria</taxon>
        <taxon>Bacillati</taxon>
        <taxon>Bacillota</taxon>
        <taxon>Bacilli</taxon>
        <taxon>Bacillales</taxon>
        <taxon>Paenibacillaceae</taxon>
        <taxon>Saccharibacillus</taxon>
    </lineage>
</organism>
<proteinExistence type="predicted"/>
<gene>
    <name evidence="1" type="ORF">WKI47_02900</name>
</gene>
<evidence type="ECO:0000313" key="1">
    <source>
        <dbReference type="EMBL" id="MEJ8302857.1"/>
    </source>
</evidence>
<sequence length="271" mass="29813">MYKRTVQTALAFSLVMGWISTSVLSVANASTEAVSGIEVSSSHPGTVTIGYDIRFSPKRYKLMILKSDTVYTYNLDAAWVSETFPLQSGGGAYEITLLEQVSGTNYRKIDTASVKLTASEADQAFLSSVQNVNWQEARKATALATKLTSGKKTDRTKTQAIYDYVTANVVYEAEETPIAYLPSVDDTLTSGKGMCYDYASLMAVMLRSSGIPTKLVMGNTTYVTQYHAWNEVYLDGEWVIVDATVDATYRQAGKIIPFAKEASKYTVQKVY</sequence>
<comment type="caution">
    <text evidence="1">The sequence shown here is derived from an EMBL/GenBank/DDBJ whole genome shotgun (WGS) entry which is preliminary data.</text>
</comment>
<protein>
    <submittedName>
        <fullName evidence="1">Transglutaminase-like domain-containing protein</fullName>
    </submittedName>
</protein>
<dbReference type="Proteomes" id="UP001380953">
    <property type="component" value="Unassembled WGS sequence"/>
</dbReference>
<accession>A0ACC6P7R9</accession>